<dbReference type="InParanoid" id="A0A0D0C4A2"/>
<organism evidence="1 2">
    <name type="scientific">Suillus luteus UH-Slu-Lm8-n1</name>
    <dbReference type="NCBI Taxonomy" id="930992"/>
    <lineage>
        <taxon>Eukaryota</taxon>
        <taxon>Fungi</taxon>
        <taxon>Dikarya</taxon>
        <taxon>Basidiomycota</taxon>
        <taxon>Agaricomycotina</taxon>
        <taxon>Agaricomycetes</taxon>
        <taxon>Agaricomycetidae</taxon>
        <taxon>Boletales</taxon>
        <taxon>Suillineae</taxon>
        <taxon>Suillaceae</taxon>
        <taxon>Suillus</taxon>
    </lineage>
</organism>
<protein>
    <submittedName>
        <fullName evidence="1">Uncharacterized protein</fullName>
    </submittedName>
</protein>
<gene>
    <name evidence="1" type="ORF">CY34DRAFT_122026</name>
</gene>
<keyword evidence="2" id="KW-1185">Reference proteome</keyword>
<dbReference type="AlphaFoldDB" id="A0A0D0C4A2"/>
<sequence length="85" mass="9593">MLSPTSNVFMSCQLPSLTVLLAYPTLVVAYSSTHSCVVFLSDLLPLLARDGDATRVLKIYLCYGTLEKWPFAFSSTHRRSWRHLV</sequence>
<dbReference type="OrthoDB" id="10384633at2759"/>
<dbReference type="EMBL" id="KN835132">
    <property type="protein sequence ID" value="KIK49638.1"/>
    <property type="molecule type" value="Genomic_DNA"/>
</dbReference>
<proteinExistence type="predicted"/>
<dbReference type="Proteomes" id="UP000054485">
    <property type="component" value="Unassembled WGS sequence"/>
</dbReference>
<evidence type="ECO:0000313" key="1">
    <source>
        <dbReference type="EMBL" id="KIK49638.1"/>
    </source>
</evidence>
<name>A0A0D0C4A2_9AGAM</name>
<accession>A0A0D0C4A2</accession>
<dbReference type="HOGENOM" id="CLU_2514121_0_0_1"/>
<evidence type="ECO:0000313" key="2">
    <source>
        <dbReference type="Proteomes" id="UP000054485"/>
    </source>
</evidence>
<reference evidence="1 2" key="1">
    <citation type="submission" date="2014-04" db="EMBL/GenBank/DDBJ databases">
        <authorList>
            <consortium name="DOE Joint Genome Institute"/>
            <person name="Kuo A."/>
            <person name="Ruytinx J."/>
            <person name="Rineau F."/>
            <person name="Colpaert J."/>
            <person name="Kohler A."/>
            <person name="Nagy L.G."/>
            <person name="Floudas D."/>
            <person name="Copeland A."/>
            <person name="Barry K.W."/>
            <person name="Cichocki N."/>
            <person name="Veneault-Fourrey C."/>
            <person name="LaButti K."/>
            <person name="Lindquist E.A."/>
            <person name="Lipzen A."/>
            <person name="Lundell T."/>
            <person name="Morin E."/>
            <person name="Murat C."/>
            <person name="Sun H."/>
            <person name="Tunlid A."/>
            <person name="Henrissat B."/>
            <person name="Grigoriev I.V."/>
            <person name="Hibbett D.S."/>
            <person name="Martin F."/>
            <person name="Nordberg H.P."/>
            <person name="Cantor M.N."/>
            <person name="Hua S.X."/>
        </authorList>
    </citation>
    <scope>NUCLEOTIDE SEQUENCE [LARGE SCALE GENOMIC DNA]</scope>
    <source>
        <strain evidence="1 2">UH-Slu-Lm8-n1</strain>
    </source>
</reference>
<reference evidence="2" key="2">
    <citation type="submission" date="2015-01" db="EMBL/GenBank/DDBJ databases">
        <title>Evolutionary Origins and Diversification of the Mycorrhizal Mutualists.</title>
        <authorList>
            <consortium name="DOE Joint Genome Institute"/>
            <consortium name="Mycorrhizal Genomics Consortium"/>
            <person name="Kohler A."/>
            <person name="Kuo A."/>
            <person name="Nagy L.G."/>
            <person name="Floudas D."/>
            <person name="Copeland A."/>
            <person name="Barry K.W."/>
            <person name="Cichocki N."/>
            <person name="Veneault-Fourrey C."/>
            <person name="LaButti K."/>
            <person name="Lindquist E.A."/>
            <person name="Lipzen A."/>
            <person name="Lundell T."/>
            <person name="Morin E."/>
            <person name="Murat C."/>
            <person name="Riley R."/>
            <person name="Ohm R."/>
            <person name="Sun H."/>
            <person name="Tunlid A."/>
            <person name="Henrissat B."/>
            <person name="Grigoriev I.V."/>
            <person name="Hibbett D.S."/>
            <person name="Martin F."/>
        </authorList>
    </citation>
    <scope>NUCLEOTIDE SEQUENCE [LARGE SCALE GENOMIC DNA]</scope>
    <source>
        <strain evidence="2">UH-Slu-Lm8-n1</strain>
    </source>
</reference>